<name>A0ABW0KUV0_9BACT</name>
<sequence length="263" mass="30176">MNGTQLSAFVVAFKLRAPTRKVARAILPVKRALLTGRIARATALTRFSQTSNDLLSQLHTDPVHKSNNYIDMDFVKDIENPLLYWVQRIEGSPDDGLRLWGTSPAGTFGFGGEERSYTGDVFLISDKERREEKELSIVQGHTNSRGFFWSPWGNPPPQYPEPPFLITNYPALRLIRKQEISFTPKHNWRMLNDMTIPVEGFWVCRPDWMGWLQVDKRKSNRQGILWLFSDRPDVTIEPGTELVFCGSPDETFVTVTNYQEPTN</sequence>
<evidence type="ECO:0000313" key="2">
    <source>
        <dbReference type="Proteomes" id="UP001596052"/>
    </source>
</evidence>
<reference evidence="2" key="1">
    <citation type="journal article" date="2019" name="Int. J. Syst. Evol. Microbiol.">
        <title>The Global Catalogue of Microorganisms (GCM) 10K type strain sequencing project: providing services to taxonomists for standard genome sequencing and annotation.</title>
        <authorList>
            <consortium name="The Broad Institute Genomics Platform"/>
            <consortium name="The Broad Institute Genome Sequencing Center for Infectious Disease"/>
            <person name="Wu L."/>
            <person name="Ma J."/>
        </authorList>
    </citation>
    <scope>NUCLEOTIDE SEQUENCE [LARGE SCALE GENOMIC DNA]</scope>
    <source>
        <strain evidence="2">CGMCC 4.1469</strain>
    </source>
</reference>
<dbReference type="EMBL" id="JBHSMQ010000009">
    <property type="protein sequence ID" value="MFC5457263.1"/>
    <property type="molecule type" value="Genomic_DNA"/>
</dbReference>
<accession>A0ABW0KUV0</accession>
<keyword evidence="2" id="KW-1185">Reference proteome</keyword>
<protein>
    <submittedName>
        <fullName evidence="1">Uncharacterized protein</fullName>
    </submittedName>
</protein>
<evidence type="ECO:0000313" key="1">
    <source>
        <dbReference type="EMBL" id="MFC5457263.1"/>
    </source>
</evidence>
<comment type="caution">
    <text evidence="1">The sequence shown here is derived from an EMBL/GenBank/DDBJ whole genome shotgun (WGS) entry which is preliminary data.</text>
</comment>
<dbReference type="RefSeq" id="WP_377170371.1">
    <property type="nucleotide sequence ID" value="NZ_JBHSMQ010000009.1"/>
</dbReference>
<organism evidence="1 2">
    <name type="scientific">Prosthecobacter fluviatilis</name>
    <dbReference type="NCBI Taxonomy" id="445931"/>
    <lineage>
        <taxon>Bacteria</taxon>
        <taxon>Pseudomonadati</taxon>
        <taxon>Verrucomicrobiota</taxon>
        <taxon>Verrucomicrobiia</taxon>
        <taxon>Verrucomicrobiales</taxon>
        <taxon>Verrucomicrobiaceae</taxon>
        <taxon>Prosthecobacter</taxon>
    </lineage>
</organism>
<gene>
    <name evidence="1" type="ORF">ACFQDI_20510</name>
</gene>
<dbReference type="Proteomes" id="UP001596052">
    <property type="component" value="Unassembled WGS sequence"/>
</dbReference>
<proteinExistence type="predicted"/>